<evidence type="ECO:0000313" key="2">
    <source>
        <dbReference type="Proteomes" id="UP000238322"/>
    </source>
</evidence>
<dbReference type="EMBL" id="PUHY01000006">
    <property type="protein sequence ID" value="PQO36117.1"/>
    <property type="molecule type" value="Genomic_DNA"/>
</dbReference>
<dbReference type="AlphaFoldDB" id="A0A2S8FVB5"/>
<sequence>MSDNVSINLITEDADTGEFVLYLLEDGPWPSGEVDWNDCLIRIQDHILDAFDAVVDGGLAKKYPESVGTKVRIQVDSPSGLPGKLNELIGKIDEFVHQQDNEYGQGLANSSCVSGLRIVTGHSLGTWP</sequence>
<accession>A0A2S8FVB5</accession>
<gene>
    <name evidence="1" type="ORF">C5Y83_09360</name>
</gene>
<dbReference type="RefSeq" id="WP_105329406.1">
    <property type="nucleotide sequence ID" value="NZ_PUHY01000006.1"/>
</dbReference>
<protein>
    <submittedName>
        <fullName evidence="1">Uncharacterized protein</fullName>
    </submittedName>
</protein>
<name>A0A2S8FVB5_9BACT</name>
<reference evidence="1 2" key="1">
    <citation type="submission" date="2018-02" db="EMBL/GenBank/DDBJ databases">
        <title>Comparative genomes isolates from brazilian mangrove.</title>
        <authorList>
            <person name="Araujo J.E."/>
            <person name="Taketani R.G."/>
            <person name="Silva M.C.P."/>
            <person name="Loureco M.V."/>
            <person name="Andreote F.D."/>
        </authorList>
    </citation>
    <scope>NUCLEOTIDE SEQUENCE [LARGE SCALE GENOMIC DNA]</scope>
    <source>
        <strain evidence="1 2">Hex-1 MGV</strain>
    </source>
</reference>
<dbReference type="OrthoDB" id="2229810at2"/>
<evidence type="ECO:0000313" key="1">
    <source>
        <dbReference type="EMBL" id="PQO36117.1"/>
    </source>
</evidence>
<comment type="caution">
    <text evidence="1">The sequence shown here is derived from an EMBL/GenBank/DDBJ whole genome shotgun (WGS) entry which is preliminary data.</text>
</comment>
<dbReference type="Proteomes" id="UP000238322">
    <property type="component" value="Unassembled WGS sequence"/>
</dbReference>
<organism evidence="1 2">
    <name type="scientific">Blastopirellula marina</name>
    <dbReference type="NCBI Taxonomy" id="124"/>
    <lineage>
        <taxon>Bacteria</taxon>
        <taxon>Pseudomonadati</taxon>
        <taxon>Planctomycetota</taxon>
        <taxon>Planctomycetia</taxon>
        <taxon>Pirellulales</taxon>
        <taxon>Pirellulaceae</taxon>
        <taxon>Blastopirellula</taxon>
    </lineage>
</organism>
<proteinExistence type="predicted"/>